<comment type="function">
    <text evidence="2">Antitoxin component of a type II toxin-antitoxin (TA) system.</text>
</comment>
<dbReference type="Proteomes" id="UP000605086">
    <property type="component" value="Unassembled WGS sequence"/>
</dbReference>
<dbReference type="InterPro" id="IPR006442">
    <property type="entry name" value="Antitoxin_Phd/YefM"/>
</dbReference>
<name>A0ABX2KSA0_9PROT</name>
<reference evidence="3 4" key="1">
    <citation type="submission" date="2019-10" db="EMBL/GenBank/DDBJ databases">
        <title>Genome sequence of Azospirillum melinis.</title>
        <authorList>
            <person name="Ambrosini A."/>
            <person name="Sant'Anna F.H."/>
            <person name="Cassan F.D."/>
            <person name="Souza E.M."/>
            <person name="Passaglia L.M.P."/>
        </authorList>
    </citation>
    <scope>NUCLEOTIDE SEQUENCE [LARGE SCALE GENOMIC DNA]</scope>
    <source>
        <strain evidence="3 4">TMCY0552</strain>
    </source>
</reference>
<dbReference type="InterPro" id="IPR036165">
    <property type="entry name" value="YefM-like_sf"/>
</dbReference>
<keyword evidence="4" id="KW-1185">Reference proteome</keyword>
<evidence type="ECO:0000313" key="4">
    <source>
        <dbReference type="Proteomes" id="UP000605086"/>
    </source>
</evidence>
<evidence type="ECO:0000256" key="2">
    <source>
        <dbReference type="RuleBase" id="RU362080"/>
    </source>
</evidence>
<dbReference type="Gene3D" id="3.40.1620.10">
    <property type="entry name" value="YefM-like domain"/>
    <property type="match status" value="1"/>
</dbReference>
<organism evidence="3 4">
    <name type="scientific">Azospirillum melinis</name>
    <dbReference type="NCBI Taxonomy" id="328839"/>
    <lineage>
        <taxon>Bacteria</taxon>
        <taxon>Pseudomonadati</taxon>
        <taxon>Pseudomonadota</taxon>
        <taxon>Alphaproteobacteria</taxon>
        <taxon>Rhodospirillales</taxon>
        <taxon>Azospirillaceae</taxon>
        <taxon>Azospirillum</taxon>
    </lineage>
</organism>
<comment type="similarity">
    <text evidence="1 2">Belongs to the phD/YefM antitoxin family.</text>
</comment>
<comment type="caution">
    <text evidence="3">The sequence shown here is derived from an EMBL/GenBank/DDBJ whole genome shotgun (WGS) entry which is preliminary data.</text>
</comment>
<dbReference type="NCBIfam" id="TIGR01552">
    <property type="entry name" value="phd_fam"/>
    <property type="match status" value="1"/>
</dbReference>
<evidence type="ECO:0000256" key="1">
    <source>
        <dbReference type="ARBA" id="ARBA00009981"/>
    </source>
</evidence>
<proteinExistence type="inferred from homology"/>
<gene>
    <name evidence="3" type="ORF">GBZ48_29915</name>
</gene>
<sequence>MCWEGMPMPDGLVSAAEANRDFSKMLRDVESGARITITKDGKPVAVLSPADASMNVDRSSAHRRMMAMLSQGLPLGFCGGVDRDDVHSR</sequence>
<dbReference type="EMBL" id="WHOS01000064">
    <property type="protein sequence ID" value="NUB03442.1"/>
    <property type="molecule type" value="Genomic_DNA"/>
</dbReference>
<dbReference type="SUPFAM" id="SSF143120">
    <property type="entry name" value="YefM-like"/>
    <property type="match status" value="1"/>
</dbReference>
<protein>
    <recommendedName>
        <fullName evidence="2">Antitoxin</fullName>
    </recommendedName>
</protein>
<evidence type="ECO:0000313" key="3">
    <source>
        <dbReference type="EMBL" id="NUB03442.1"/>
    </source>
</evidence>
<dbReference type="Pfam" id="PF02604">
    <property type="entry name" value="PhdYeFM_antitox"/>
    <property type="match status" value="1"/>
</dbReference>
<accession>A0ABX2KSA0</accession>